<keyword evidence="9" id="KW-1185">Reference proteome</keyword>
<comment type="subcellular location">
    <subcellularLocation>
        <location evidence="1">Membrane</location>
        <topology evidence="1">Multi-pass membrane protein</topology>
    </subcellularLocation>
</comment>
<dbReference type="Proteomes" id="UP000035352">
    <property type="component" value="Chromosome"/>
</dbReference>
<feature type="domain" description="EamA" evidence="7">
    <location>
        <begin position="165"/>
        <end position="301"/>
    </location>
</feature>
<feature type="transmembrane region" description="Helical" evidence="6">
    <location>
        <begin position="139"/>
        <end position="162"/>
    </location>
</feature>
<feature type="transmembrane region" description="Helical" evidence="6">
    <location>
        <begin position="78"/>
        <end position="103"/>
    </location>
</feature>
<feature type="domain" description="EamA" evidence="7">
    <location>
        <begin position="22"/>
        <end position="150"/>
    </location>
</feature>
<dbReference type="Pfam" id="PF00892">
    <property type="entry name" value="EamA"/>
    <property type="match status" value="2"/>
</dbReference>
<gene>
    <name evidence="8" type="ORF">AAW51_4707</name>
</gene>
<dbReference type="SUPFAM" id="SSF103481">
    <property type="entry name" value="Multidrug resistance efflux transporter EmrE"/>
    <property type="match status" value="2"/>
</dbReference>
<evidence type="ECO:0000259" key="7">
    <source>
        <dbReference type="Pfam" id="PF00892"/>
    </source>
</evidence>
<dbReference type="GO" id="GO:0016020">
    <property type="term" value="C:membrane"/>
    <property type="evidence" value="ECO:0007669"/>
    <property type="project" value="UniProtKB-SubCell"/>
</dbReference>
<feature type="transmembrane region" description="Helical" evidence="6">
    <location>
        <begin position="228"/>
        <end position="247"/>
    </location>
</feature>
<evidence type="ECO:0000256" key="4">
    <source>
        <dbReference type="ARBA" id="ARBA00022989"/>
    </source>
</evidence>
<evidence type="ECO:0000256" key="6">
    <source>
        <dbReference type="SAM" id="Phobius"/>
    </source>
</evidence>
<evidence type="ECO:0000256" key="2">
    <source>
        <dbReference type="ARBA" id="ARBA00007362"/>
    </source>
</evidence>
<dbReference type="PATRIC" id="fig|413882.6.peg.4915"/>
<evidence type="ECO:0000256" key="1">
    <source>
        <dbReference type="ARBA" id="ARBA00004141"/>
    </source>
</evidence>
<feature type="transmembrane region" description="Helical" evidence="6">
    <location>
        <begin position="259"/>
        <end position="277"/>
    </location>
</feature>
<comment type="similarity">
    <text evidence="2">Belongs to the EamA transporter family.</text>
</comment>
<dbReference type="RefSeq" id="WP_047196545.1">
    <property type="nucleotide sequence ID" value="NZ_CP011371.1"/>
</dbReference>
<feature type="transmembrane region" description="Helical" evidence="6">
    <location>
        <begin position="109"/>
        <end position="127"/>
    </location>
</feature>
<dbReference type="PANTHER" id="PTHR32322:SF2">
    <property type="entry name" value="EAMA DOMAIN-CONTAINING PROTEIN"/>
    <property type="match status" value="1"/>
</dbReference>
<evidence type="ECO:0000313" key="8">
    <source>
        <dbReference type="EMBL" id="AKJ31398.1"/>
    </source>
</evidence>
<dbReference type="AlphaFoldDB" id="A0A0G3BTP7"/>
<reference evidence="8 9" key="1">
    <citation type="submission" date="2015-05" db="EMBL/GenBank/DDBJ databases">
        <authorList>
            <person name="Tang B."/>
            <person name="Yu Y."/>
        </authorList>
    </citation>
    <scope>NUCLEOTIDE SEQUENCE [LARGE SCALE GENOMIC DNA]</scope>
    <source>
        <strain evidence="8 9">DSM 7029</strain>
    </source>
</reference>
<evidence type="ECO:0000256" key="5">
    <source>
        <dbReference type="ARBA" id="ARBA00023136"/>
    </source>
</evidence>
<keyword evidence="5 6" id="KW-0472">Membrane</keyword>
<dbReference type="InterPro" id="IPR037185">
    <property type="entry name" value="EmrE-like"/>
</dbReference>
<feature type="transmembrane region" description="Helical" evidence="6">
    <location>
        <begin position="49"/>
        <end position="66"/>
    </location>
</feature>
<evidence type="ECO:0000313" key="9">
    <source>
        <dbReference type="Proteomes" id="UP000035352"/>
    </source>
</evidence>
<organism evidence="8 9">
    <name type="scientific">Caldimonas brevitalea</name>
    <dbReference type="NCBI Taxonomy" id="413882"/>
    <lineage>
        <taxon>Bacteria</taxon>
        <taxon>Pseudomonadati</taxon>
        <taxon>Pseudomonadota</taxon>
        <taxon>Betaproteobacteria</taxon>
        <taxon>Burkholderiales</taxon>
        <taxon>Sphaerotilaceae</taxon>
        <taxon>Caldimonas</taxon>
    </lineage>
</organism>
<dbReference type="OrthoDB" id="5186724at2"/>
<feature type="transmembrane region" description="Helical" evidence="6">
    <location>
        <begin position="283"/>
        <end position="301"/>
    </location>
</feature>
<feature type="transmembrane region" description="Helical" evidence="6">
    <location>
        <begin position="195"/>
        <end position="216"/>
    </location>
</feature>
<name>A0A0G3BTP7_9BURK</name>
<accession>A0A0G3BTP7</accession>
<dbReference type="STRING" id="413882.AAW51_4707"/>
<protein>
    <submittedName>
        <fullName evidence="8">Membrane protein</fullName>
    </submittedName>
</protein>
<proteinExistence type="inferred from homology"/>
<dbReference type="InterPro" id="IPR000620">
    <property type="entry name" value="EamA_dom"/>
</dbReference>
<keyword evidence="4 6" id="KW-1133">Transmembrane helix</keyword>
<dbReference type="Gene3D" id="1.10.3730.20">
    <property type="match status" value="1"/>
</dbReference>
<dbReference type="KEGG" id="pbh:AAW51_4707"/>
<feature type="transmembrane region" description="Helical" evidence="6">
    <location>
        <begin position="168"/>
        <end position="188"/>
    </location>
</feature>
<evidence type="ECO:0000256" key="3">
    <source>
        <dbReference type="ARBA" id="ARBA00022692"/>
    </source>
</evidence>
<feature type="transmembrane region" description="Helical" evidence="6">
    <location>
        <begin position="12"/>
        <end position="37"/>
    </location>
</feature>
<keyword evidence="3 6" id="KW-0812">Transmembrane</keyword>
<sequence>MSAVLTAPPASTALWTLYARLVAVPAIWGGTFIAGRILALQMPPATASLMRYLVACVALLLGAWWLEGGLPRLTRRQVVVTFALGATGIYTYNLFFLGALAHLPASRTSLIIALNPAVTIAAAALLLHERLSARRWCGVALALAGVWIVVSRGDVTAALGQSVGRGEWLMFGGVCSWAAYTLIGRVALKGLTPLAATTYASLWGTLLLATTAGFEWPQLRAEMFNLDVALAAGYLGVFGTALAFVWYSQGVQRLGAARTVVFNNLVPVFGAALGFALLGEPLLPSMLVGGAVAVAGVMLASRA</sequence>
<dbReference type="PANTHER" id="PTHR32322">
    <property type="entry name" value="INNER MEMBRANE TRANSPORTER"/>
    <property type="match status" value="1"/>
</dbReference>
<dbReference type="EMBL" id="CP011371">
    <property type="protein sequence ID" value="AKJ31398.1"/>
    <property type="molecule type" value="Genomic_DNA"/>
</dbReference>
<dbReference type="InterPro" id="IPR050638">
    <property type="entry name" value="AA-Vitamin_Transporters"/>
</dbReference>